<reference evidence="3 4" key="1">
    <citation type="journal article" date="2008" name="Nature">
        <title>The genome of Laccaria bicolor provides insights into mycorrhizal symbiosis.</title>
        <authorList>
            <person name="Martin F."/>
            <person name="Aerts A."/>
            <person name="Ahren D."/>
            <person name="Brun A."/>
            <person name="Danchin E.G.J."/>
            <person name="Duchaussoy F."/>
            <person name="Gibon J."/>
            <person name="Kohler A."/>
            <person name="Lindquist E."/>
            <person name="Pereda V."/>
            <person name="Salamov A."/>
            <person name="Shapiro H.J."/>
            <person name="Wuyts J."/>
            <person name="Blaudez D."/>
            <person name="Buee M."/>
            <person name="Brokstein P."/>
            <person name="Canbaeck B."/>
            <person name="Cohen D."/>
            <person name="Courty P.E."/>
            <person name="Coutinho P.M."/>
            <person name="Delaruelle C."/>
            <person name="Detter J.C."/>
            <person name="Deveau A."/>
            <person name="DiFazio S."/>
            <person name="Duplessis S."/>
            <person name="Fraissinet-Tachet L."/>
            <person name="Lucic E."/>
            <person name="Frey-Klett P."/>
            <person name="Fourrey C."/>
            <person name="Feussner I."/>
            <person name="Gay G."/>
            <person name="Grimwood J."/>
            <person name="Hoegger P.J."/>
            <person name="Jain P."/>
            <person name="Kilaru S."/>
            <person name="Labbe J."/>
            <person name="Lin Y.C."/>
            <person name="Legue V."/>
            <person name="Le Tacon F."/>
            <person name="Marmeisse R."/>
            <person name="Melayah D."/>
            <person name="Montanini B."/>
            <person name="Muratet M."/>
            <person name="Nehls U."/>
            <person name="Niculita-Hirzel H."/>
            <person name="Oudot-Le Secq M.P."/>
            <person name="Peter M."/>
            <person name="Quesneville H."/>
            <person name="Rajashekar B."/>
            <person name="Reich M."/>
            <person name="Rouhier N."/>
            <person name="Schmutz J."/>
            <person name="Yin T."/>
            <person name="Chalot M."/>
            <person name="Henrissat B."/>
            <person name="Kuees U."/>
            <person name="Lucas S."/>
            <person name="Van de Peer Y."/>
            <person name="Podila G.K."/>
            <person name="Polle A."/>
            <person name="Pukkila P.J."/>
            <person name="Richardson P.M."/>
            <person name="Rouze P."/>
            <person name="Sanders I.R."/>
            <person name="Stajich J.E."/>
            <person name="Tunlid A."/>
            <person name="Tuskan G."/>
            <person name="Grigoriev I.V."/>
        </authorList>
    </citation>
    <scope>NUCLEOTIDE SEQUENCE [LARGE SCALE GENOMIC DNA]</scope>
    <source>
        <strain evidence="4">S238N-H82 / ATCC MYA-4686</strain>
    </source>
</reference>
<feature type="region of interest" description="Disordered" evidence="1">
    <location>
        <begin position="1"/>
        <end position="93"/>
    </location>
</feature>
<feature type="compositionally biased region" description="Basic and acidic residues" evidence="1">
    <location>
        <begin position="42"/>
        <end position="83"/>
    </location>
</feature>
<dbReference type="KEGG" id="lbc:LACBIDRAFT_315194"/>
<feature type="transmembrane region" description="Helical" evidence="2">
    <location>
        <begin position="176"/>
        <end position="197"/>
    </location>
</feature>
<sequence length="303" mass="33598">MASSQSPDEARPETATTESKEQVVAPISPDEALPETLTAESKSLDEARPETLTTESKEEATTSKSLDEARPKTLTTEPKEHEIASTPPNEDAQPEEIATIEETTPSRPHLFHGTPSQMETQYVNMLLAKDKIHMIYNALAGFFTWILLAGFILFPGTFTSLQSANLGSTGKEVLDAIKYIIGWACCGIGGLGMLWLWWRWRNNYIWLVDRIFLPGFLNSLAGVISTLTNTLGVQHRTFSASARITLIITSSVTVACGMLVVAYSFWMLRRVKIKHDRHIGTMRVGRYGEGKIEQMNVHGEQGV</sequence>
<protein>
    <submittedName>
        <fullName evidence="3">Predicted protein</fullName>
    </submittedName>
</protein>
<organism evidence="4">
    <name type="scientific">Laccaria bicolor (strain S238N-H82 / ATCC MYA-4686)</name>
    <name type="common">Bicoloured deceiver</name>
    <name type="synonym">Laccaria laccata var. bicolor</name>
    <dbReference type="NCBI Taxonomy" id="486041"/>
    <lineage>
        <taxon>Eukaryota</taxon>
        <taxon>Fungi</taxon>
        <taxon>Dikarya</taxon>
        <taxon>Basidiomycota</taxon>
        <taxon>Agaricomycotina</taxon>
        <taxon>Agaricomycetes</taxon>
        <taxon>Agaricomycetidae</taxon>
        <taxon>Agaricales</taxon>
        <taxon>Agaricineae</taxon>
        <taxon>Hydnangiaceae</taxon>
        <taxon>Laccaria</taxon>
    </lineage>
</organism>
<dbReference type="HOGENOM" id="CLU_037457_0_0_1"/>
<dbReference type="RefSeq" id="XP_001889550.1">
    <property type="nucleotide sequence ID" value="XM_001889515.1"/>
</dbReference>
<accession>B0E019</accession>
<keyword evidence="2" id="KW-0812">Transmembrane</keyword>
<keyword evidence="2" id="KW-1133">Transmembrane helix</keyword>
<feature type="transmembrane region" description="Helical" evidence="2">
    <location>
        <begin position="204"/>
        <end position="224"/>
    </location>
</feature>
<dbReference type="OrthoDB" id="3254104at2759"/>
<feature type="transmembrane region" description="Helical" evidence="2">
    <location>
        <begin position="134"/>
        <end position="156"/>
    </location>
</feature>
<feature type="transmembrane region" description="Helical" evidence="2">
    <location>
        <begin position="244"/>
        <end position="268"/>
    </location>
</feature>
<keyword evidence="4" id="KW-1185">Reference proteome</keyword>
<proteinExistence type="predicted"/>
<evidence type="ECO:0000256" key="1">
    <source>
        <dbReference type="SAM" id="MobiDB-lite"/>
    </source>
</evidence>
<evidence type="ECO:0000313" key="3">
    <source>
        <dbReference type="EMBL" id="EDQ99858.1"/>
    </source>
</evidence>
<gene>
    <name evidence="3" type="ORF">LACBIDRAFT_315194</name>
</gene>
<dbReference type="Proteomes" id="UP000001194">
    <property type="component" value="Unassembled WGS sequence"/>
</dbReference>
<dbReference type="EMBL" id="DS547158">
    <property type="protein sequence ID" value="EDQ99858.1"/>
    <property type="molecule type" value="Genomic_DNA"/>
</dbReference>
<dbReference type="STRING" id="486041.B0E019"/>
<dbReference type="AlphaFoldDB" id="B0E019"/>
<keyword evidence="2" id="KW-0472">Membrane</keyword>
<name>B0E019_LACBS</name>
<dbReference type="InParanoid" id="B0E019"/>
<evidence type="ECO:0000256" key="2">
    <source>
        <dbReference type="SAM" id="Phobius"/>
    </source>
</evidence>
<dbReference type="GeneID" id="6085168"/>
<evidence type="ECO:0000313" key="4">
    <source>
        <dbReference type="Proteomes" id="UP000001194"/>
    </source>
</evidence>